<proteinExistence type="predicted"/>
<dbReference type="GO" id="GO:0030955">
    <property type="term" value="F:potassium ion binding"/>
    <property type="evidence" value="ECO:0007669"/>
    <property type="project" value="InterPro"/>
</dbReference>
<keyword evidence="2" id="KW-0670">Pyruvate</keyword>
<dbReference type="AlphaFoldDB" id="G3HYJ2"/>
<dbReference type="GO" id="GO:0004743">
    <property type="term" value="F:pyruvate kinase activity"/>
    <property type="evidence" value="ECO:0007669"/>
    <property type="project" value="InterPro"/>
</dbReference>
<name>G3HYJ2_CRIGR</name>
<dbReference type="Proteomes" id="UP000001075">
    <property type="component" value="Unassembled WGS sequence"/>
</dbReference>
<feature type="domain" description="Pyruvate kinase barrel" evidence="1">
    <location>
        <begin position="14"/>
        <end position="107"/>
    </location>
</feature>
<dbReference type="InterPro" id="IPR015813">
    <property type="entry name" value="Pyrv/PenolPyrv_kinase-like_dom"/>
</dbReference>
<dbReference type="SUPFAM" id="SSF51621">
    <property type="entry name" value="Phosphoenolpyruvate/pyruvate domain"/>
    <property type="match status" value="1"/>
</dbReference>
<evidence type="ECO:0000313" key="2">
    <source>
        <dbReference type="EMBL" id="EGV91938.1"/>
    </source>
</evidence>
<evidence type="ECO:0000259" key="1">
    <source>
        <dbReference type="Pfam" id="PF00224"/>
    </source>
</evidence>
<dbReference type="InterPro" id="IPR040442">
    <property type="entry name" value="Pyrv_kinase-like_dom_sf"/>
</dbReference>
<dbReference type="InParanoid" id="G3HYJ2"/>
<keyword evidence="2" id="KW-0808">Transferase</keyword>
<organism evidence="2 3">
    <name type="scientific">Cricetulus griseus</name>
    <name type="common">Chinese hamster</name>
    <name type="synonym">Cricetulus barabensis griseus</name>
    <dbReference type="NCBI Taxonomy" id="10029"/>
    <lineage>
        <taxon>Eukaryota</taxon>
        <taxon>Metazoa</taxon>
        <taxon>Chordata</taxon>
        <taxon>Craniata</taxon>
        <taxon>Vertebrata</taxon>
        <taxon>Euteleostomi</taxon>
        <taxon>Mammalia</taxon>
        <taxon>Eutheria</taxon>
        <taxon>Euarchontoglires</taxon>
        <taxon>Glires</taxon>
        <taxon>Rodentia</taxon>
        <taxon>Myomorpha</taxon>
        <taxon>Muroidea</taxon>
        <taxon>Cricetidae</taxon>
        <taxon>Cricetinae</taxon>
        <taxon>Cricetulus</taxon>
    </lineage>
</organism>
<dbReference type="GO" id="GO:0000287">
    <property type="term" value="F:magnesium ion binding"/>
    <property type="evidence" value="ECO:0007669"/>
    <property type="project" value="InterPro"/>
</dbReference>
<reference evidence="3" key="1">
    <citation type="journal article" date="2011" name="Nat. Biotechnol.">
        <title>The genomic sequence of the Chinese hamster ovary (CHO)-K1 cell line.</title>
        <authorList>
            <person name="Xu X."/>
            <person name="Nagarajan H."/>
            <person name="Lewis N.E."/>
            <person name="Pan S."/>
            <person name="Cai Z."/>
            <person name="Liu X."/>
            <person name="Chen W."/>
            <person name="Xie M."/>
            <person name="Wang W."/>
            <person name="Hammond S."/>
            <person name="Andersen M.R."/>
            <person name="Neff N."/>
            <person name="Passarelli B."/>
            <person name="Koh W."/>
            <person name="Fan H.C."/>
            <person name="Wang J."/>
            <person name="Gui Y."/>
            <person name="Lee K.H."/>
            <person name="Betenbaugh M.J."/>
            <person name="Quake S.R."/>
            <person name="Famili I."/>
            <person name="Palsson B.O."/>
            <person name="Wang J."/>
        </authorList>
    </citation>
    <scope>NUCLEOTIDE SEQUENCE [LARGE SCALE GENOMIC DNA]</scope>
    <source>
        <strain evidence="3">CHO K1 cell line</strain>
    </source>
</reference>
<dbReference type="Gene3D" id="3.20.20.60">
    <property type="entry name" value="Phosphoenolpyruvate-binding domains"/>
    <property type="match status" value="1"/>
</dbReference>
<dbReference type="Pfam" id="PF00224">
    <property type="entry name" value="PK"/>
    <property type="match status" value="1"/>
</dbReference>
<dbReference type="STRING" id="10029.G3HYJ2"/>
<protein>
    <submittedName>
        <fullName evidence="2">Pyruvate kinase isozymes M1/M2</fullName>
    </submittedName>
</protein>
<dbReference type="UniPathway" id="UPA00109">
    <property type="reaction ID" value="UER00188"/>
</dbReference>
<dbReference type="InterPro" id="IPR015793">
    <property type="entry name" value="Pyrv_Knase_brl"/>
</dbReference>
<dbReference type="EMBL" id="JH000927">
    <property type="protein sequence ID" value="EGV91938.1"/>
    <property type="molecule type" value="Genomic_DNA"/>
</dbReference>
<gene>
    <name evidence="2" type="ORF">I79_016125</name>
</gene>
<sequence length="110" mass="12502">MPTIPTSFGAIGLEFPSVDMLFKSEINVACLNFSDETKEYHRDTTKNVCTVIEHFDPHYILYLLVTVDLDTEGPEIQIGVNKVELTKGDSLSLKITLSNSYMEKWEENIE</sequence>
<dbReference type="GO" id="GO:0016301">
    <property type="term" value="F:kinase activity"/>
    <property type="evidence" value="ECO:0007669"/>
    <property type="project" value="UniProtKB-KW"/>
</dbReference>
<accession>G3HYJ2</accession>
<keyword evidence="2" id="KW-0418">Kinase</keyword>
<evidence type="ECO:0000313" key="3">
    <source>
        <dbReference type="Proteomes" id="UP000001075"/>
    </source>
</evidence>